<keyword evidence="1" id="KW-0472">Membrane</keyword>
<dbReference type="Pfam" id="PF04240">
    <property type="entry name" value="Caroten_synth"/>
    <property type="match status" value="1"/>
</dbReference>
<dbReference type="EMBL" id="REFV01000004">
    <property type="protein sequence ID" value="RMB60984.1"/>
    <property type="molecule type" value="Genomic_DNA"/>
</dbReference>
<keyword evidence="3" id="KW-1185">Reference proteome</keyword>
<reference evidence="2 3" key="1">
    <citation type="submission" date="2018-10" db="EMBL/GenBank/DDBJ databases">
        <title>Dokdonia luteus sp. nov., isolated from sea water.</title>
        <authorList>
            <person name="Zhou L.Y."/>
            <person name="Du Z.J."/>
        </authorList>
    </citation>
    <scope>NUCLEOTIDE SEQUENCE [LARGE SCALE GENOMIC DNA]</scope>
    <source>
        <strain evidence="2 3">SH27</strain>
    </source>
</reference>
<protein>
    <submittedName>
        <fullName evidence="2">Carotenoid biosynthesis protein</fullName>
    </submittedName>
</protein>
<sequence>MSLSIQLPRFMQKLDAKWLSIGTLWLFHISAIIGITAGYFEFFVTKTPLNLIIAIALLVLNYKINTLKTSLLLLTFFSAGMFVEWVGVHNDFLFGPYAYGDNLGWKLDGVPYLIGVNWAILVFITGAMANTFKINQWLKVFLGAFLMVFLDFMIEVAAPIFDFWAFDGGVAPLQNYIAWFAIASVLHFIFQRMCVKGDTFFSVHLYVCQLVFFTYFAVYYTL</sequence>
<dbReference type="PANTHER" id="PTHR39419:SF1">
    <property type="entry name" value="SLL0814 PROTEIN"/>
    <property type="match status" value="1"/>
</dbReference>
<dbReference type="PANTHER" id="PTHR39419">
    <property type="entry name" value="SLL0814 PROTEIN"/>
    <property type="match status" value="1"/>
</dbReference>
<feature type="transmembrane region" description="Helical" evidence="1">
    <location>
        <begin position="202"/>
        <end position="220"/>
    </location>
</feature>
<feature type="transmembrane region" description="Helical" evidence="1">
    <location>
        <begin position="71"/>
        <end position="89"/>
    </location>
</feature>
<proteinExistence type="predicted"/>
<organism evidence="2 3">
    <name type="scientific">Dokdonia sinensis</name>
    <dbReference type="NCBI Taxonomy" id="2479847"/>
    <lineage>
        <taxon>Bacteria</taxon>
        <taxon>Pseudomonadati</taxon>
        <taxon>Bacteroidota</taxon>
        <taxon>Flavobacteriia</taxon>
        <taxon>Flavobacteriales</taxon>
        <taxon>Flavobacteriaceae</taxon>
        <taxon>Dokdonia</taxon>
    </lineage>
</organism>
<keyword evidence="1" id="KW-0812">Transmembrane</keyword>
<dbReference type="AlphaFoldDB" id="A0A3M0G7U6"/>
<gene>
    <name evidence="2" type="ORF">EAX61_05745</name>
</gene>
<evidence type="ECO:0000313" key="2">
    <source>
        <dbReference type="EMBL" id="RMB60984.1"/>
    </source>
</evidence>
<accession>A0A3M0G7U6</accession>
<feature type="transmembrane region" description="Helical" evidence="1">
    <location>
        <begin position="173"/>
        <end position="190"/>
    </location>
</feature>
<evidence type="ECO:0000313" key="3">
    <source>
        <dbReference type="Proteomes" id="UP000281985"/>
    </source>
</evidence>
<name>A0A3M0G7U6_9FLAO</name>
<comment type="caution">
    <text evidence="2">The sequence shown here is derived from an EMBL/GenBank/DDBJ whole genome shotgun (WGS) entry which is preliminary data.</text>
</comment>
<feature type="transmembrane region" description="Helical" evidence="1">
    <location>
        <begin position="48"/>
        <end position="64"/>
    </location>
</feature>
<dbReference type="InterPro" id="IPR007354">
    <property type="entry name" value="CruF-like"/>
</dbReference>
<feature type="transmembrane region" description="Helical" evidence="1">
    <location>
        <begin position="109"/>
        <end position="128"/>
    </location>
</feature>
<evidence type="ECO:0000256" key="1">
    <source>
        <dbReference type="SAM" id="Phobius"/>
    </source>
</evidence>
<feature type="transmembrane region" description="Helical" evidence="1">
    <location>
        <begin position="140"/>
        <end position="161"/>
    </location>
</feature>
<dbReference type="Proteomes" id="UP000281985">
    <property type="component" value="Unassembled WGS sequence"/>
</dbReference>
<keyword evidence="1" id="KW-1133">Transmembrane helix</keyword>
<feature type="transmembrane region" description="Helical" evidence="1">
    <location>
        <begin position="21"/>
        <end position="42"/>
    </location>
</feature>